<sequence>MSAPKHDDRDLEAHSDVDEKVPSGATTPNLNNNNNNNNNAPANDVASDYRNENVHKTNGVAMMEAISTAAHASDNSGRWMLYSIAASMFAMYWAYCQAGSTTYSYAPLATSSFASHSGGLAASNIATGIISSVCTPFLAKIADVFSRPWLLVIAMISYVVGFIIILKSPTLAAYVVGQVFSSIGGAGLSLLSSILAADLCPLQWRGLAQGILSSPYIVTPWYTSYIVAALADDEGWRWGYGMYAIIFPAVMMPSIVLLFWLQHRARKMGLVTIASSGDARAAAAEYAEKEGQAVAEPGFNNAMPAVKPKMGLGARIWLAFHELDAFGLLLLGFGWSLLLLPFSLSSTAKGGYSNPSLIAMFVVGILCLMAYTVYEWRFAKFPSMPIRLIKNRTFMTAVVIDTIYLLAGYLQLQYLSSYVWIVTDYSAKEWNYFNNTLTVGLCAGGVVAGILMRITHRYKFIQLAGLSLKIIGYGLLVDKNGVHDTARLVLSQILTGIGGSFSVVGSQVGSQASVPHQDVALAIAVLGLWGSVGAGIGEAIAAAVWNANMPGNLAKYIPSANATEIATFFGDITTIKAYPYDSEIRRGAIEAYETTVFPLWAAALGLSFIPLICACFQNNYYLGESQNAWDMKDTEGNVVQGEPDRYVKANGWRRVLRFWDL</sequence>
<dbReference type="SUPFAM" id="SSF103473">
    <property type="entry name" value="MFS general substrate transporter"/>
    <property type="match status" value="1"/>
</dbReference>
<dbReference type="GO" id="GO:0005886">
    <property type="term" value="C:plasma membrane"/>
    <property type="evidence" value="ECO:0007669"/>
    <property type="project" value="TreeGrafter"/>
</dbReference>
<evidence type="ECO:0000256" key="4">
    <source>
        <dbReference type="ARBA" id="ARBA00023136"/>
    </source>
</evidence>
<protein>
    <recommendedName>
        <fullName evidence="9">Major facilitator superfamily (MFS) profile domain-containing protein</fullName>
    </recommendedName>
</protein>
<comment type="caution">
    <text evidence="7">The sequence shown here is derived from an EMBL/GenBank/DDBJ whole genome shotgun (WGS) entry which is preliminary data.</text>
</comment>
<feature type="transmembrane region" description="Helical" evidence="6">
    <location>
        <begin position="172"/>
        <end position="195"/>
    </location>
</feature>
<dbReference type="InterPro" id="IPR011701">
    <property type="entry name" value="MFS"/>
</dbReference>
<dbReference type="Proteomes" id="UP001342314">
    <property type="component" value="Unassembled WGS sequence"/>
</dbReference>
<feature type="transmembrane region" description="Helical" evidence="6">
    <location>
        <begin position="599"/>
        <end position="622"/>
    </location>
</feature>
<feature type="transmembrane region" description="Helical" evidence="6">
    <location>
        <begin position="115"/>
        <end position="137"/>
    </location>
</feature>
<keyword evidence="4 6" id="KW-0472">Membrane</keyword>
<proteinExistence type="predicted"/>
<feature type="transmembrane region" description="Helical" evidence="6">
    <location>
        <begin position="240"/>
        <end position="261"/>
    </location>
</feature>
<dbReference type="AlphaFoldDB" id="A0AAV5GZG7"/>
<evidence type="ECO:0000256" key="2">
    <source>
        <dbReference type="ARBA" id="ARBA00022692"/>
    </source>
</evidence>
<evidence type="ECO:0000256" key="1">
    <source>
        <dbReference type="ARBA" id="ARBA00004141"/>
    </source>
</evidence>
<feature type="transmembrane region" description="Helical" evidence="6">
    <location>
        <begin position="520"/>
        <end position="545"/>
    </location>
</feature>
<dbReference type="PANTHER" id="PTHR23501:SF58">
    <property type="entry name" value="LOW AFFINITY HEME TRANSPORTER STR3"/>
    <property type="match status" value="1"/>
</dbReference>
<evidence type="ECO:0008006" key="9">
    <source>
        <dbReference type="Google" id="ProtNLM"/>
    </source>
</evidence>
<name>A0AAV5GZG7_9BASI</name>
<keyword evidence="2 6" id="KW-0812">Transmembrane</keyword>
<feature type="transmembrane region" description="Helical" evidence="6">
    <location>
        <begin position="356"/>
        <end position="374"/>
    </location>
</feature>
<keyword evidence="3 6" id="KW-1133">Transmembrane helix</keyword>
<evidence type="ECO:0000256" key="3">
    <source>
        <dbReference type="ARBA" id="ARBA00022989"/>
    </source>
</evidence>
<feature type="transmembrane region" description="Helical" evidence="6">
    <location>
        <begin position="394"/>
        <end position="412"/>
    </location>
</feature>
<gene>
    <name evidence="7" type="ORF">Rhopal_007692-T1</name>
</gene>
<dbReference type="GO" id="GO:0022857">
    <property type="term" value="F:transmembrane transporter activity"/>
    <property type="evidence" value="ECO:0007669"/>
    <property type="project" value="InterPro"/>
</dbReference>
<evidence type="ECO:0000313" key="8">
    <source>
        <dbReference type="Proteomes" id="UP001342314"/>
    </source>
</evidence>
<feature type="transmembrane region" description="Helical" evidence="6">
    <location>
        <begin position="207"/>
        <end position="228"/>
    </location>
</feature>
<evidence type="ECO:0000256" key="6">
    <source>
        <dbReference type="SAM" id="Phobius"/>
    </source>
</evidence>
<dbReference type="InterPro" id="IPR036259">
    <property type="entry name" value="MFS_trans_sf"/>
</dbReference>
<dbReference type="Gene3D" id="1.20.1250.20">
    <property type="entry name" value="MFS general substrate transporter like domains"/>
    <property type="match status" value="2"/>
</dbReference>
<evidence type="ECO:0000256" key="5">
    <source>
        <dbReference type="SAM" id="MobiDB-lite"/>
    </source>
</evidence>
<feature type="region of interest" description="Disordered" evidence="5">
    <location>
        <begin position="1"/>
        <end position="46"/>
    </location>
</feature>
<dbReference type="Pfam" id="PF07690">
    <property type="entry name" value="MFS_1"/>
    <property type="match status" value="1"/>
</dbReference>
<feature type="transmembrane region" description="Helical" evidence="6">
    <location>
        <begin position="149"/>
        <end position="166"/>
    </location>
</feature>
<feature type="compositionally biased region" description="Low complexity" evidence="5">
    <location>
        <begin position="28"/>
        <end position="43"/>
    </location>
</feature>
<feature type="transmembrane region" description="Helical" evidence="6">
    <location>
        <begin position="325"/>
        <end position="344"/>
    </location>
</feature>
<comment type="subcellular location">
    <subcellularLocation>
        <location evidence="1">Membrane</location>
        <topology evidence="1">Multi-pass membrane protein</topology>
    </subcellularLocation>
</comment>
<reference evidence="7 8" key="1">
    <citation type="submission" date="2021-12" db="EMBL/GenBank/DDBJ databases">
        <title>High titer production of polyol ester of fatty acids by Rhodotorula paludigena BS15 towards product separation-free biomass refinery.</title>
        <authorList>
            <person name="Mano J."/>
            <person name="Ono H."/>
            <person name="Tanaka T."/>
            <person name="Naito K."/>
            <person name="Sushida H."/>
            <person name="Ike M."/>
            <person name="Tokuyasu K."/>
            <person name="Kitaoka M."/>
        </authorList>
    </citation>
    <scope>NUCLEOTIDE SEQUENCE [LARGE SCALE GENOMIC DNA]</scope>
    <source>
        <strain evidence="7 8">BS15</strain>
    </source>
</reference>
<dbReference type="PANTHER" id="PTHR23501">
    <property type="entry name" value="MAJOR FACILITATOR SUPERFAMILY"/>
    <property type="match status" value="1"/>
</dbReference>
<feature type="transmembrane region" description="Helical" evidence="6">
    <location>
        <begin position="432"/>
        <end position="451"/>
    </location>
</feature>
<organism evidence="7 8">
    <name type="scientific">Rhodotorula paludigena</name>
    <dbReference type="NCBI Taxonomy" id="86838"/>
    <lineage>
        <taxon>Eukaryota</taxon>
        <taxon>Fungi</taxon>
        <taxon>Dikarya</taxon>
        <taxon>Basidiomycota</taxon>
        <taxon>Pucciniomycotina</taxon>
        <taxon>Microbotryomycetes</taxon>
        <taxon>Sporidiobolales</taxon>
        <taxon>Sporidiobolaceae</taxon>
        <taxon>Rhodotorula</taxon>
    </lineage>
</organism>
<feature type="compositionally biased region" description="Basic and acidic residues" evidence="5">
    <location>
        <begin position="1"/>
        <end position="21"/>
    </location>
</feature>
<accession>A0AAV5GZG7</accession>
<evidence type="ECO:0000313" key="7">
    <source>
        <dbReference type="EMBL" id="GJN94609.1"/>
    </source>
</evidence>
<dbReference type="EMBL" id="BQKY01000018">
    <property type="protein sequence ID" value="GJN94609.1"/>
    <property type="molecule type" value="Genomic_DNA"/>
</dbReference>
<keyword evidence="8" id="KW-1185">Reference proteome</keyword>
<feature type="transmembrane region" description="Helical" evidence="6">
    <location>
        <begin position="79"/>
        <end position="95"/>
    </location>
</feature>